<feature type="region of interest" description="Disordered" evidence="6">
    <location>
        <begin position="115"/>
        <end position="134"/>
    </location>
</feature>
<dbReference type="EMBL" id="CACVKT020008981">
    <property type="protein sequence ID" value="CAC5419077.1"/>
    <property type="molecule type" value="Genomic_DNA"/>
</dbReference>
<evidence type="ECO:0000256" key="1">
    <source>
        <dbReference type="ARBA" id="ARBA00022723"/>
    </source>
</evidence>
<feature type="compositionally biased region" description="Polar residues" evidence="6">
    <location>
        <begin position="121"/>
        <end position="134"/>
    </location>
</feature>
<accession>A0A6J8EFL6</accession>
<evidence type="ECO:0000256" key="5">
    <source>
        <dbReference type="PROSITE-ProRule" id="PRU00309"/>
    </source>
</evidence>
<evidence type="ECO:0000313" key="8">
    <source>
        <dbReference type="EMBL" id="CAC5419077.1"/>
    </source>
</evidence>
<feature type="domain" description="THAP-type" evidence="7">
    <location>
        <begin position="8"/>
        <end position="97"/>
    </location>
</feature>
<dbReference type="GO" id="GO:0008270">
    <property type="term" value="F:zinc ion binding"/>
    <property type="evidence" value="ECO:0007669"/>
    <property type="project" value="UniProtKB-KW"/>
</dbReference>
<evidence type="ECO:0000256" key="2">
    <source>
        <dbReference type="ARBA" id="ARBA00022771"/>
    </source>
</evidence>
<evidence type="ECO:0000256" key="6">
    <source>
        <dbReference type="SAM" id="MobiDB-lite"/>
    </source>
</evidence>
<evidence type="ECO:0000313" key="9">
    <source>
        <dbReference type="Proteomes" id="UP000507470"/>
    </source>
</evidence>
<dbReference type="SUPFAM" id="SSF57716">
    <property type="entry name" value="Glucocorticoid receptor-like (DNA-binding domain)"/>
    <property type="match status" value="1"/>
</dbReference>
<organism evidence="8 9">
    <name type="scientific">Mytilus coruscus</name>
    <name type="common">Sea mussel</name>
    <dbReference type="NCBI Taxonomy" id="42192"/>
    <lineage>
        <taxon>Eukaryota</taxon>
        <taxon>Metazoa</taxon>
        <taxon>Spiralia</taxon>
        <taxon>Lophotrochozoa</taxon>
        <taxon>Mollusca</taxon>
        <taxon>Bivalvia</taxon>
        <taxon>Autobranchia</taxon>
        <taxon>Pteriomorphia</taxon>
        <taxon>Mytilida</taxon>
        <taxon>Mytiloidea</taxon>
        <taxon>Mytilidae</taxon>
        <taxon>Mytilinae</taxon>
        <taxon>Mytilus</taxon>
    </lineage>
</organism>
<keyword evidence="3" id="KW-0862">Zinc</keyword>
<evidence type="ECO:0000256" key="3">
    <source>
        <dbReference type="ARBA" id="ARBA00022833"/>
    </source>
</evidence>
<dbReference type="InterPro" id="IPR006612">
    <property type="entry name" value="THAP_Znf"/>
</dbReference>
<evidence type="ECO:0000259" key="7">
    <source>
        <dbReference type="PROSITE" id="PS50950"/>
    </source>
</evidence>
<keyword evidence="2 5" id="KW-0863">Zinc-finger</keyword>
<dbReference type="OrthoDB" id="10066342at2759"/>
<sequence>MSNRKQKHSSNYWCVVPGCTSDSKKKNNIIKYPWMENVTFHAFSTTKKNKRPRLKWIAMIRRPLGYEPLPHHRVCSSHFVQDNNVPELFQWNSYGVFDPQRSIASIVKRELDLNAGKPTVDDNNNPEPETGSLVTASEQPIVVVNNQQDDHSYSRASTTIGTMSSTFIDTGVQTDLTLTDIDDILLENDQLKKH</sequence>
<keyword evidence="9" id="KW-1185">Reference proteome</keyword>
<dbReference type="AlphaFoldDB" id="A0A6J8EFL6"/>
<keyword evidence="4 5" id="KW-0238">DNA-binding</keyword>
<keyword evidence="1" id="KW-0479">Metal-binding</keyword>
<reference evidence="8 9" key="1">
    <citation type="submission" date="2020-06" db="EMBL/GenBank/DDBJ databases">
        <authorList>
            <person name="Li R."/>
            <person name="Bekaert M."/>
        </authorList>
    </citation>
    <scope>NUCLEOTIDE SEQUENCE [LARGE SCALE GENOMIC DNA]</scope>
    <source>
        <strain evidence="9">wild</strain>
    </source>
</reference>
<dbReference type="GO" id="GO:0003677">
    <property type="term" value="F:DNA binding"/>
    <property type="evidence" value="ECO:0007669"/>
    <property type="project" value="UniProtKB-UniRule"/>
</dbReference>
<dbReference type="PROSITE" id="PS50950">
    <property type="entry name" value="ZF_THAP"/>
    <property type="match status" value="1"/>
</dbReference>
<dbReference type="Pfam" id="PF05485">
    <property type="entry name" value="THAP"/>
    <property type="match status" value="1"/>
</dbReference>
<dbReference type="Proteomes" id="UP000507470">
    <property type="component" value="Unassembled WGS sequence"/>
</dbReference>
<name>A0A6J8EFL6_MYTCO</name>
<gene>
    <name evidence="8" type="ORF">MCOR_51465</name>
</gene>
<protein>
    <recommendedName>
        <fullName evidence="7">THAP-type domain-containing protein</fullName>
    </recommendedName>
</protein>
<evidence type="ECO:0000256" key="4">
    <source>
        <dbReference type="ARBA" id="ARBA00023125"/>
    </source>
</evidence>
<proteinExistence type="predicted"/>